<accession>X1IWV3</accession>
<organism evidence="7">
    <name type="scientific">marine sediment metagenome</name>
    <dbReference type="NCBI Taxonomy" id="412755"/>
    <lineage>
        <taxon>unclassified sequences</taxon>
        <taxon>metagenomes</taxon>
        <taxon>ecological metagenomes</taxon>
    </lineage>
</organism>
<dbReference type="PANTHER" id="PTHR31297">
    <property type="entry name" value="GLUCAN ENDO-1,6-BETA-GLUCOSIDASE B"/>
    <property type="match status" value="1"/>
</dbReference>
<keyword evidence="4" id="KW-0624">Polysaccharide degradation</keyword>
<evidence type="ECO:0000256" key="1">
    <source>
        <dbReference type="ARBA" id="ARBA00022801"/>
    </source>
</evidence>
<feature type="non-terminal residue" evidence="7">
    <location>
        <position position="1"/>
    </location>
</feature>
<dbReference type="EMBL" id="BARU01034137">
    <property type="protein sequence ID" value="GAH61998.1"/>
    <property type="molecule type" value="Genomic_DNA"/>
</dbReference>
<dbReference type="InterPro" id="IPR017853">
    <property type="entry name" value="GH"/>
</dbReference>
<evidence type="ECO:0000313" key="7">
    <source>
        <dbReference type="EMBL" id="GAH61998.1"/>
    </source>
</evidence>
<evidence type="ECO:0000256" key="2">
    <source>
        <dbReference type="ARBA" id="ARBA00023277"/>
    </source>
</evidence>
<dbReference type="SUPFAM" id="SSF51445">
    <property type="entry name" value="(Trans)glycosidases"/>
    <property type="match status" value="1"/>
</dbReference>
<keyword evidence="3" id="KW-0326">Glycosidase</keyword>
<gene>
    <name evidence="7" type="ORF">S03H2_53622</name>
</gene>
<evidence type="ECO:0000256" key="3">
    <source>
        <dbReference type="ARBA" id="ARBA00023295"/>
    </source>
</evidence>
<comment type="caution">
    <text evidence="7">The sequence shown here is derived from an EMBL/GenBank/DDBJ whole genome shotgun (WGS) entry which is preliminary data.</text>
</comment>
<protein>
    <recommendedName>
        <fullName evidence="6">Glycoside hydrolase family 5 domain-containing protein</fullName>
    </recommendedName>
</protein>
<keyword evidence="2" id="KW-0119">Carbohydrate metabolism</keyword>
<dbReference type="GO" id="GO:0005576">
    <property type="term" value="C:extracellular region"/>
    <property type="evidence" value="ECO:0007669"/>
    <property type="project" value="TreeGrafter"/>
</dbReference>
<dbReference type="GO" id="GO:0009986">
    <property type="term" value="C:cell surface"/>
    <property type="evidence" value="ECO:0007669"/>
    <property type="project" value="TreeGrafter"/>
</dbReference>
<dbReference type="Gene3D" id="3.20.20.80">
    <property type="entry name" value="Glycosidases"/>
    <property type="match status" value="1"/>
</dbReference>
<dbReference type="AlphaFoldDB" id="X1IWV3"/>
<reference evidence="7" key="1">
    <citation type="journal article" date="2014" name="Front. Microbiol.">
        <title>High frequency of phylogenetically diverse reductive dehalogenase-homologous genes in deep subseafloor sedimentary metagenomes.</title>
        <authorList>
            <person name="Kawai M."/>
            <person name="Futagami T."/>
            <person name="Toyoda A."/>
            <person name="Takaki Y."/>
            <person name="Nishi S."/>
            <person name="Hori S."/>
            <person name="Arai W."/>
            <person name="Tsubouchi T."/>
            <person name="Morono Y."/>
            <person name="Uchiyama I."/>
            <person name="Ito T."/>
            <person name="Fujiyama A."/>
            <person name="Inagaki F."/>
            <person name="Takami H."/>
        </authorList>
    </citation>
    <scope>NUCLEOTIDE SEQUENCE</scope>
    <source>
        <strain evidence="7">Expedition CK06-06</strain>
    </source>
</reference>
<sequence>DFSNDQDPDPRSEYYPHSGGYMRDRPESIKGLAEFWKAIAKRYRKVPASLLGYNFNNEPCTIDCEMYNKLIRELTAAVRSVDKDKWITIDFGDGWAQADFVFGTEHTGDAKTAYNYHLYYWHQQRDMIDGKKPELFFPQYNPSSPYDWRNTGDLFVHRIQDTFVYQTVNKVPVWCGEFGGSINSPNQEMLIWLEDYCTVMERMGHGWSWWNYNGRSYGRTGLEDSQAVSPAVLVLKRFMRRKGAF</sequence>
<dbReference type="PANTHER" id="PTHR31297:SF41">
    <property type="entry name" value="ENDOGLUCANASE, PUTATIVE (AFU_ORTHOLOGUE AFUA_5G01830)-RELATED"/>
    <property type="match status" value="1"/>
</dbReference>
<name>X1IWV3_9ZZZZ</name>
<feature type="domain" description="Glycoside hydrolase family 5" evidence="6">
    <location>
        <begin position="20"/>
        <end position="214"/>
    </location>
</feature>
<dbReference type="GO" id="GO:0008422">
    <property type="term" value="F:beta-glucosidase activity"/>
    <property type="evidence" value="ECO:0007669"/>
    <property type="project" value="TreeGrafter"/>
</dbReference>
<feature type="region of interest" description="Disordered" evidence="5">
    <location>
        <begin position="1"/>
        <end position="20"/>
    </location>
</feature>
<evidence type="ECO:0000259" key="6">
    <source>
        <dbReference type="Pfam" id="PF00150"/>
    </source>
</evidence>
<dbReference type="InterPro" id="IPR001547">
    <property type="entry name" value="Glyco_hydro_5"/>
</dbReference>
<dbReference type="GO" id="GO:0009251">
    <property type="term" value="P:glucan catabolic process"/>
    <property type="evidence" value="ECO:0007669"/>
    <property type="project" value="TreeGrafter"/>
</dbReference>
<dbReference type="Pfam" id="PF00150">
    <property type="entry name" value="Cellulase"/>
    <property type="match status" value="1"/>
</dbReference>
<evidence type="ECO:0000256" key="4">
    <source>
        <dbReference type="ARBA" id="ARBA00023326"/>
    </source>
</evidence>
<keyword evidence="1" id="KW-0378">Hydrolase</keyword>
<evidence type="ECO:0000256" key="5">
    <source>
        <dbReference type="SAM" id="MobiDB-lite"/>
    </source>
</evidence>
<proteinExistence type="predicted"/>
<dbReference type="InterPro" id="IPR050386">
    <property type="entry name" value="Glycosyl_hydrolase_5"/>
</dbReference>